<protein>
    <submittedName>
        <fullName evidence="7">Putative ABC transporter ATP-binding protein YjjK</fullName>
    </submittedName>
</protein>
<evidence type="ECO:0000313" key="7">
    <source>
        <dbReference type="EMBL" id="AIG27633.1"/>
    </source>
</evidence>
<evidence type="ECO:0000313" key="8">
    <source>
        <dbReference type="Proteomes" id="UP000005850"/>
    </source>
</evidence>
<dbReference type="GO" id="GO:0003677">
    <property type="term" value="F:DNA binding"/>
    <property type="evidence" value="ECO:0007669"/>
    <property type="project" value="InterPro"/>
</dbReference>
<feature type="coiled-coil region" evidence="4">
    <location>
        <begin position="126"/>
        <end position="160"/>
    </location>
</feature>
<gene>
    <name evidence="7" type="primary">yjjK_2</name>
    <name evidence="7" type="ORF">BRLA_c033210</name>
</gene>
<dbReference type="InterPro" id="IPR017871">
    <property type="entry name" value="ABC_transporter-like_CS"/>
</dbReference>
<dbReference type="KEGG" id="blr:BRLA_c033210"/>
<dbReference type="FunFam" id="3.40.50.300:FF:000011">
    <property type="entry name" value="Putative ABC transporter ATP-binding component"/>
    <property type="match status" value="1"/>
</dbReference>
<dbReference type="PANTHER" id="PTHR42855:SF1">
    <property type="entry name" value="ABC TRANSPORTER DOMAIN-CONTAINING PROTEIN"/>
    <property type="match status" value="1"/>
</dbReference>
<proteinExistence type="predicted"/>
<evidence type="ECO:0000256" key="1">
    <source>
        <dbReference type="ARBA" id="ARBA00022737"/>
    </source>
</evidence>
<evidence type="ECO:0000256" key="4">
    <source>
        <dbReference type="SAM" id="Coils"/>
    </source>
</evidence>
<keyword evidence="8" id="KW-1185">Reference proteome</keyword>
<organism evidence="7 8">
    <name type="scientific">Brevibacillus laterosporus LMG 15441</name>
    <dbReference type="NCBI Taxonomy" id="1042163"/>
    <lineage>
        <taxon>Bacteria</taxon>
        <taxon>Bacillati</taxon>
        <taxon>Bacillota</taxon>
        <taxon>Bacilli</taxon>
        <taxon>Bacillales</taxon>
        <taxon>Paenibacillaceae</taxon>
        <taxon>Brevibacillus</taxon>
    </lineage>
</organism>
<dbReference type="SUPFAM" id="SSF52540">
    <property type="entry name" value="P-loop containing nucleoside triphosphate hydrolases"/>
    <property type="match status" value="2"/>
</dbReference>
<dbReference type="InterPro" id="IPR032524">
    <property type="entry name" value="ABC_tran_C"/>
</dbReference>
<dbReference type="GO" id="GO:0016887">
    <property type="term" value="F:ATP hydrolysis activity"/>
    <property type="evidence" value="ECO:0007669"/>
    <property type="project" value="InterPro"/>
</dbReference>
<dbReference type="InterPro" id="IPR003439">
    <property type="entry name" value="ABC_transporter-like_ATP-bd"/>
</dbReference>
<feature type="coiled-coil region" evidence="4">
    <location>
        <begin position="607"/>
        <end position="672"/>
    </location>
</feature>
<dbReference type="CDD" id="cd03221">
    <property type="entry name" value="ABCF_EF-3"/>
    <property type="match status" value="2"/>
</dbReference>
<evidence type="ECO:0000256" key="3">
    <source>
        <dbReference type="ARBA" id="ARBA00022840"/>
    </source>
</evidence>
<dbReference type="PROSITE" id="PS00211">
    <property type="entry name" value="ABC_TRANSPORTER_1"/>
    <property type="match status" value="1"/>
</dbReference>
<feature type="compositionally biased region" description="Basic and acidic residues" evidence="5">
    <location>
        <begin position="570"/>
        <end position="582"/>
    </location>
</feature>
<dbReference type="GO" id="GO:0005524">
    <property type="term" value="F:ATP binding"/>
    <property type="evidence" value="ECO:0007669"/>
    <property type="project" value="UniProtKB-KW"/>
</dbReference>
<dbReference type="SMART" id="SM00382">
    <property type="entry name" value="AAA"/>
    <property type="match status" value="2"/>
</dbReference>
<dbReference type="InterPro" id="IPR032781">
    <property type="entry name" value="ABC_tran_Xtn"/>
</dbReference>
<dbReference type="InterPro" id="IPR037118">
    <property type="entry name" value="Val-tRNA_synth_C_sf"/>
</dbReference>
<name>A0A075R8N4_BRELA</name>
<dbReference type="STRING" id="1042163.BRLA_c033210"/>
<dbReference type="Pfam" id="PF12848">
    <property type="entry name" value="ABC_tran_Xtn"/>
    <property type="match status" value="1"/>
</dbReference>
<dbReference type="PANTHER" id="PTHR42855">
    <property type="entry name" value="ABC TRANSPORTER ATP-BINDING SUBUNIT"/>
    <property type="match status" value="1"/>
</dbReference>
<evidence type="ECO:0000259" key="6">
    <source>
        <dbReference type="PROSITE" id="PS50893"/>
    </source>
</evidence>
<dbReference type="Gene3D" id="1.10.287.380">
    <property type="entry name" value="Valyl-tRNA synthetase, C-terminal domain"/>
    <property type="match status" value="1"/>
</dbReference>
<dbReference type="InterPro" id="IPR003593">
    <property type="entry name" value="AAA+_ATPase"/>
</dbReference>
<dbReference type="eggNOG" id="COG0488">
    <property type="taxonomic scope" value="Bacteria"/>
</dbReference>
<keyword evidence="2" id="KW-0547">Nucleotide-binding</keyword>
<dbReference type="Pfam" id="PF16326">
    <property type="entry name" value="ABC_tran_CTD"/>
    <property type="match status" value="1"/>
</dbReference>
<feature type="compositionally biased region" description="Polar residues" evidence="5">
    <location>
        <begin position="583"/>
        <end position="593"/>
    </location>
</feature>
<dbReference type="Proteomes" id="UP000005850">
    <property type="component" value="Chromosome"/>
</dbReference>
<dbReference type="HOGENOM" id="CLU_000604_36_0_9"/>
<dbReference type="PROSITE" id="PS50893">
    <property type="entry name" value="ABC_TRANSPORTER_2"/>
    <property type="match status" value="2"/>
</dbReference>
<evidence type="ECO:0000256" key="2">
    <source>
        <dbReference type="ARBA" id="ARBA00022741"/>
    </source>
</evidence>
<feature type="coiled-coil region" evidence="4">
    <location>
        <begin position="273"/>
        <end position="300"/>
    </location>
</feature>
<evidence type="ECO:0000256" key="5">
    <source>
        <dbReference type="SAM" id="MobiDB-lite"/>
    </source>
</evidence>
<reference evidence="7 8" key="1">
    <citation type="journal article" date="2011" name="J. Bacteriol.">
        <title>Genome sequence of Brevibacillus laterosporus LMG 15441, a pathogen of invertebrates.</title>
        <authorList>
            <person name="Djukic M."/>
            <person name="Poehlein A."/>
            <person name="Thurmer A."/>
            <person name="Daniel R."/>
        </authorList>
    </citation>
    <scope>NUCLEOTIDE SEQUENCE [LARGE SCALE GENOMIC DNA]</scope>
    <source>
        <strain evidence="7 8">LMG 15441</strain>
    </source>
</reference>
<feature type="domain" description="ABC transporter" evidence="6">
    <location>
        <begin position="351"/>
        <end position="569"/>
    </location>
</feature>
<keyword evidence="1" id="KW-0677">Repeat</keyword>
<dbReference type="AlphaFoldDB" id="A0A075R8N4"/>
<dbReference type="EMBL" id="CP007806">
    <property type="protein sequence ID" value="AIG27633.1"/>
    <property type="molecule type" value="Genomic_DNA"/>
</dbReference>
<dbReference type="Gene3D" id="3.40.50.300">
    <property type="entry name" value="P-loop containing nucleotide triphosphate hydrolases"/>
    <property type="match status" value="2"/>
</dbReference>
<accession>A0A075R8N4</accession>
<dbReference type="Pfam" id="PF00005">
    <property type="entry name" value="ABC_tran"/>
    <property type="match status" value="2"/>
</dbReference>
<keyword evidence="3 7" id="KW-0067">ATP-binding</keyword>
<dbReference type="InterPro" id="IPR027417">
    <property type="entry name" value="P-loop_NTPase"/>
</dbReference>
<keyword evidence="4" id="KW-0175">Coiled coil</keyword>
<sequence length="676" mass="77362">MYDNNILLYVSLKTDFVEYYERTSYIEVRMVKLNILTVEHIKKSFGEKVLFDTISFHIAENQRIGLIGVNGTGKSTLLKILAGIEEADQGEIIHSNHFRVEYLPQNPEFDGDSTVLEQVFYGDTPLMQALREYEVSLEELQQDQENERKLQRLLRAQQQMDATNAWDANTKAKTILTKLGITQFGQKVAELSGGQRKRVAMARALIQPADLLILDEPTNHIDNETVEWLEEYLSSFKGALLLVTHDRYFLDRVTNRIFELDNGKLYSYEGNYASFLEKKAEREENELAQESKRQNLLRRELAWLRRGAKARTTKQKARVQRAEELRDKKVEGPQAKLDIALGASRLGKKVIEAEKVSKAFGEHRLLTDFSYIVVPGDRIGIIGPNGSGKSTLLNMLAGRIQPDSGTIETGETVKLAFYTQESVEMDGNLRVIEYIKEVAEQIKTADGFTLSASQMLERFLFTPNQQWTYISKLSGGERRRLYLLRTLMGEPNVLFLDEPTNDLDIQTLSILEDYLDNFPGAVITVSHDRYFLDRTVEHLFAFEGQGTIRHYMGNYSEYLDESKQEKALAEKAAKEKANEQKSDQSSAQATRGGNRTKKLSYKDQRDWDEIEDRIADLEEKLSEIKNQVANAGSNVERAQELFAQEQEIANQLEQAMERWTELSIMVEELEEANKRG</sequence>
<feature type="region of interest" description="Disordered" evidence="5">
    <location>
        <begin position="570"/>
        <end position="600"/>
    </location>
</feature>
<feature type="domain" description="ABC transporter" evidence="6">
    <location>
        <begin position="36"/>
        <end position="287"/>
    </location>
</feature>
<dbReference type="FunFam" id="3.40.50.300:FF:000309">
    <property type="entry name" value="ABC transporter ATP-binding protein"/>
    <property type="match status" value="1"/>
</dbReference>
<dbReference type="InterPro" id="IPR051309">
    <property type="entry name" value="ABCF_ATPase"/>
</dbReference>